<gene>
    <name evidence="2" type="ORF">ACFQ14_10690</name>
</gene>
<dbReference type="Proteomes" id="UP001597101">
    <property type="component" value="Unassembled WGS sequence"/>
</dbReference>
<reference evidence="3" key="1">
    <citation type="journal article" date="2019" name="Int. J. Syst. Evol. Microbiol.">
        <title>The Global Catalogue of Microorganisms (GCM) 10K type strain sequencing project: providing services to taxonomists for standard genome sequencing and annotation.</title>
        <authorList>
            <consortium name="The Broad Institute Genomics Platform"/>
            <consortium name="The Broad Institute Genome Sequencing Center for Infectious Disease"/>
            <person name="Wu L."/>
            <person name="Ma J."/>
        </authorList>
    </citation>
    <scope>NUCLEOTIDE SEQUENCE [LARGE SCALE GENOMIC DNA]</scope>
    <source>
        <strain evidence="3">CCUG 60023</strain>
    </source>
</reference>
<organism evidence="2 3">
    <name type="scientific">Pseudahrensia aquimaris</name>
    <dbReference type="NCBI Taxonomy" id="744461"/>
    <lineage>
        <taxon>Bacteria</taxon>
        <taxon>Pseudomonadati</taxon>
        <taxon>Pseudomonadota</taxon>
        <taxon>Alphaproteobacteria</taxon>
        <taxon>Hyphomicrobiales</taxon>
        <taxon>Ahrensiaceae</taxon>
        <taxon>Pseudahrensia</taxon>
    </lineage>
</organism>
<comment type="caution">
    <text evidence="2">The sequence shown here is derived from an EMBL/GenBank/DDBJ whole genome shotgun (WGS) entry which is preliminary data.</text>
</comment>
<sequence length="51" mass="5931">MIRNSLRWHDMPSDCGPHKTVYNRCVRWNRQDVFGPIFSSLTARAGEPDIV</sequence>
<evidence type="ECO:0000259" key="1">
    <source>
        <dbReference type="Pfam" id="PF13340"/>
    </source>
</evidence>
<dbReference type="Pfam" id="PF13340">
    <property type="entry name" value="DUF4096"/>
    <property type="match status" value="1"/>
</dbReference>
<evidence type="ECO:0000313" key="3">
    <source>
        <dbReference type="Proteomes" id="UP001597101"/>
    </source>
</evidence>
<name>A0ABW3FJ67_9HYPH</name>
<dbReference type="RefSeq" id="WP_377212719.1">
    <property type="nucleotide sequence ID" value="NZ_JBHTJV010000009.1"/>
</dbReference>
<protein>
    <submittedName>
        <fullName evidence="2">Transposase</fullName>
    </submittedName>
</protein>
<dbReference type="EMBL" id="JBHTJV010000009">
    <property type="protein sequence ID" value="MFD0916874.1"/>
    <property type="molecule type" value="Genomic_DNA"/>
</dbReference>
<keyword evidence="3" id="KW-1185">Reference proteome</keyword>
<dbReference type="InterPro" id="IPR025161">
    <property type="entry name" value="IS402-like_dom"/>
</dbReference>
<feature type="domain" description="Insertion element IS402-like" evidence="1">
    <location>
        <begin position="2"/>
        <end position="37"/>
    </location>
</feature>
<proteinExistence type="predicted"/>
<evidence type="ECO:0000313" key="2">
    <source>
        <dbReference type="EMBL" id="MFD0916874.1"/>
    </source>
</evidence>
<accession>A0ABW3FJ67</accession>